<evidence type="ECO:0000256" key="2">
    <source>
        <dbReference type="SAM" id="MobiDB-lite"/>
    </source>
</evidence>
<keyword evidence="1" id="KW-0862">Zinc</keyword>
<evidence type="ECO:0000259" key="3">
    <source>
        <dbReference type="PROSITE" id="PS50158"/>
    </source>
</evidence>
<feature type="domain" description="CCHC-type" evidence="3">
    <location>
        <begin position="74"/>
        <end position="90"/>
    </location>
</feature>
<evidence type="ECO:0000256" key="1">
    <source>
        <dbReference type="PROSITE-ProRule" id="PRU00047"/>
    </source>
</evidence>
<sequence>MPTSSVIRPKDTRYPERYPEKHAEKYPGKQPERYPVKLERQDRKEAPRNEMRCFNCGDRNHFGVQCPAKNRGPRCFACREFGHRAADCEKGQEKQVNECAAITVRNNKVYKPVTVMGKQIVAFLNVGSDLHLMKAEQYVKLGCPLLTGPVIPYKGFSSGRVTTLGEFYANVKIDGNVFRMLVHVVPDTYLTYGFLIGCGLVEDAKVVLDGKNVKISRRDTKASGFCDVPEIFCISIFDESENSPAVLVKKLRYNCCG</sequence>
<dbReference type="EMBL" id="KQ434873">
    <property type="protein sequence ID" value="KZC09616.1"/>
    <property type="molecule type" value="Genomic_DNA"/>
</dbReference>
<dbReference type="Gene3D" id="4.10.60.10">
    <property type="entry name" value="Zinc finger, CCHC-type"/>
    <property type="match status" value="1"/>
</dbReference>
<evidence type="ECO:0000313" key="4">
    <source>
        <dbReference type="EMBL" id="KZC09616.1"/>
    </source>
</evidence>
<reference evidence="4 5" key="1">
    <citation type="submission" date="2015-07" db="EMBL/GenBank/DDBJ databases">
        <title>The genome of Dufourea novaeangliae.</title>
        <authorList>
            <person name="Pan H."/>
            <person name="Kapheim K."/>
        </authorList>
    </citation>
    <scope>NUCLEOTIDE SEQUENCE [LARGE SCALE GENOMIC DNA]</scope>
    <source>
        <strain evidence="4">0120121106</strain>
        <tissue evidence="4">Whole body</tissue>
    </source>
</reference>
<keyword evidence="5" id="KW-1185">Reference proteome</keyword>
<feature type="region of interest" description="Disordered" evidence="2">
    <location>
        <begin position="1"/>
        <end position="43"/>
    </location>
</feature>
<keyword evidence="1" id="KW-0863">Zinc-finger</keyword>
<dbReference type="AlphaFoldDB" id="A0A154PCJ0"/>
<name>A0A154PCJ0_DUFNO</name>
<dbReference type="GO" id="GO:0003676">
    <property type="term" value="F:nucleic acid binding"/>
    <property type="evidence" value="ECO:0007669"/>
    <property type="project" value="InterPro"/>
</dbReference>
<proteinExistence type="predicted"/>
<dbReference type="GO" id="GO:0008270">
    <property type="term" value="F:zinc ion binding"/>
    <property type="evidence" value="ECO:0007669"/>
    <property type="project" value="UniProtKB-KW"/>
</dbReference>
<protein>
    <submittedName>
        <fullName evidence="4">Gag-Pol polyprotein</fullName>
    </submittedName>
</protein>
<dbReference type="InterPro" id="IPR021109">
    <property type="entry name" value="Peptidase_aspartic_dom_sf"/>
</dbReference>
<dbReference type="Proteomes" id="UP000076502">
    <property type="component" value="Unassembled WGS sequence"/>
</dbReference>
<feature type="domain" description="CCHC-type" evidence="3">
    <location>
        <begin position="52"/>
        <end position="67"/>
    </location>
</feature>
<dbReference type="Pfam" id="PF00098">
    <property type="entry name" value="zf-CCHC"/>
    <property type="match status" value="2"/>
</dbReference>
<dbReference type="InterPro" id="IPR036875">
    <property type="entry name" value="Znf_CCHC_sf"/>
</dbReference>
<feature type="compositionally biased region" description="Basic and acidic residues" evidence="2">
    <location>
        <begin position="8"/>
        <end position="43"/>
    </location>
</feature>
<organism evidence="4 5">
    <name type="scientific">Dufourea novaeangliae</name>
    <name type="common">Sweat bee</name>
    <dbReference type="NCBI Taxonomy" id="178035"/>
    <lineage>
        <taxon>Eukaryota</taxon>
        <taxon>Metazoa</taxon>
        <taxon>Ecdysozoa</taxon>
        <taxon>Arthropoda</taxon>
        <taxon>Hexapoda</taxon>
        <taxon>Insecta</taxon>
        <taxon>Pterygota</taxon>
        <taxon>Neoptera</taxon>
        <taxon>Endopterygota</taxon>
        <taxon>Hymenoptera</taxon>
        <taxon>Apocrita</taxon>
        <taxon>Aculeata</taxon>
        <taxon>Apoidea</taxon>
        <taxon>Anthophila</taxon>
        <taxon>Halictidae</taxon>
        <taxon>Rophitinae</taxon>
        <taxon>Dufourea</taxon>
    </lineage>
</organism>
<dbReference type="InterPro" id="IPR001878">
    <property type="entry name" value="Znf_CCHC"/>
</dbReference>
<dbReference type="SUPFAM" id="SSF57756">
    <property type="entry name" value="Retrovirus zinc finger-like domains"/>
    <property type="match status" value="1"/>
</dbReference>
<dbReference type="PROSITE" id="PS50158">
    <property type="entry name" value="ZF_CCHC"/>
    <property type="match status" value="2"/>
</dbReference>
<evidence type="ECO:0000313" key="5">
    <source>
        <dbReference type="Proteomes" id="UP000076502"/>
    </source>
</evidence>
<keyword evidence="1" id="KW-0479">Metal-binding</keyword>
<gene>
    <name evidence="4" type="ORF">WN55_01191</name>
</gene>
<accession>A0A154PCJ0</accession>
<dbReference type="STRING" id="178035.A0A154PCJ0"/>
<dbReference type="SMART" id="SM00343">
    <property type="entry name" value="ZnF_C2HC"/>
    <property type="match status" value="2"/>
</dbReference>
<dbReference type="Gene3D" id="2.40.70.10">
    <property type="entry name" value="Acid Proteases"/>
    <property type="match status" value="1"/>
</dbReference>